<dbReference type="AlphaFoldDB" id="A0A2T5VHC5"/>
<gene>
    <name evidence="1" type="ORF">C8N35_1011198</name>
</gene>
<organism evidence="1 2">
    <name type="scientific">Breoghania corrubedonensis</name>
    <dbReference type="NCBI Taxonomy" id="665038"/>
    <lineage>
        <taxon>Bacteria</taxon>
        <taxon>Pseudomonadati</taxon>
        <taxon>Pseudomonadota</taxon>
        <taxon>Alphaproteobacteria</taxon>
        <taxon>Hyphomicrobiales</taxon>
        <taxon>Stappiaceae</taxon>
        <taxon>Breoghania</taxon>
    </lineage>
</organism>
<evidence type="ECO:0000313" key="2">
    <source>
        <dbReference type="Proteomes" id="UP000244081"/>
    </source>
</evidence>
<name>A0A2T5VHC5_9HYPH</name>
<evidence type="ECO:0000313" key="1">
    <source>
        <dbReference type="EMBL" id="PTW63147.1"/>
    </source>
</evidence>
<dbReference type="Proteomes" id="UP000244081">
    <property type="component" value="Unassembled WGS sequence"/>
</dbReference>
<sequence length="34" mass="3699">MANHNRALAPDVIQKLDDVAGKSVDRIIAVFGYT</sequence>
<comment type="caution">
    <text evidence="1">The sequence shown here is derived from an EMBL/GenBank/DDBJ whole genome shotgun (WGS) entry which is preliminary data.</text>
</comment>
<proteinExistence type="predicted"/>
<keyword evidence="2" id="KW-1185">Reference proteome</keyword>
<reference evidence="1 2" key="1">
    <citation type="submission" date="2018-04" db="EMBL/GenBank/DDBJ databases">
        <title>Genomic Encyclopedia of Archaeal and Bacterial Type Strains, Phase II (KMG-II): from individual species to whole genera.</title>
        <authorList>
            <person name="Goeker M."/>
        </authorList>
    </citation>
    <scope>NUCLEOTIDE SEQUENCE [LARGE SCALE GENOMIC DNA]</scope>
    <source>
        <strain evidence="1 2">DSM 23382</strain>
    </source>
</reference>
<accession>A0A2T5VHC5</accession>
<dbReference type="EMBL" id="QAYG01000001">
    <property type="protein sequence ID" value="PTW63147.1"/>
    <property type="molecule type" value="Genomic_DNA"/>
</dbReference>
<protein>
    <submittedName>
        <fullName evidence="1">Uncharacterized protein</fullName>
    </submittedName>
</protein>